<gene>
    <name evidence="1" type="ORF">QUF89_15835</name>
</gene>
<sequence length="81" mass="9105">MRVNGYTDMEYTGESCFILIEGVKPLTLKDVHLQPTPTYIPIPVNMDPEIQISIKVNRIATIQLTSYIIEIKELDKAGGLI</sequence>
<dbReference type="AlphaFoldDB" id="A0AAW7IEW2"/>
<proteinExistence type="predicted"/>
<organism evidence="1 2">
    <name type="scientific">Peribacillus simplex</name>
    <dbReference type="NCBI Taxonomy" id="1478"/>
    <lineage>
        <taxon>Bacteria</taxon>
        <taxon>Bacillati</taxon>
        <taxon>Bacillota</taxon>
        <taxon>Bacilli</taxon>
        <taxon>Bacillales</taxon>
        <taxon>Bacillaceae</taxon>
        <taxon>Peribacillus</taxon>
    </lineage>
</organism>
<protein>
    <submittedName>
        <fullName evidence="1">Uncharacterized protein</fullName>
    </submittedName>
</protein>
<reference evidence="1" key="1">
    <citation type="submission" date="2023-06" db="EMBL/GenBank/DDBJ databases">
        <title>Comparative genomics of Bacillaceae isolates and their secondary metabolite potential.</title>
        <authorList>
            <person name="Song L."/>
            <person name="Nielsen L.J."/>
            <person name="Mohite O."/>
            <person name="Xu X."/>
            <person name="Weber T."/>
            <person name="Kovacs A.T."/>
        </authorList>
    </citation>
    <scope>NUCLEOTIDE SEQUENCE</scope>
    <source>
        <strain evidence="1">D8_B_37</strain>
    </source>
</reference>
<name>A0AAW7IEW2_9BACI</name>
<dbReference type="Proteomes" id="UP001234602">
    <property type="component" value="Unassembled WGS sequence"/>
</dbReference>
<dbReference type="EMBL" id="JAUCEY010000008">
    <property type="protein sequence ID" value="MDM5453631.1"/>
    <property type="molecule type" value="Genomic_DNA"/>
</dbReference>
<comment type="caution">
    <text evidence="1">The sequence shown here is derived from an EMBL/GenBank/DDBJ whole genome shotgun (WGS) entry which is preliminary data.</text>
</comment>
<evidence type="ECO:0000313" key="2">
    <source>
        <dbReference type="Proteomes" id="UP001234602"/>
    </source>
</evidence>
<evidence type="ECO:0000313" key="1">
    <source>
        <dbReference type="EMBL" id="MDM5453631.1"/>
    </source>
</evidence>
<accession>A0AAW7IEW2</accession>
<dbReference type="RefSeq" id="WP_289320365.1">
    <property type="nucleotide sequence ID" value="NZ_JAUCEY010000008.1"/>
</dbReference>